<dbReference type="AlphaFoldDB" id="A0A6N7XLN0"/>
<dbReference type="PROSITE" id="PS51257">
    <property type="entry name" value="PROKAR_LIPOPROTEIN"/>
    <property type="match status" value="1"/>
</dbReference>
<proteinExistence type="predicted"/>
<evidence type="ECO:0000313" key="2">
    <source>
        <dbReference type="EMBL" id="MST70856.1"/>
    </source>
</evidence>
<dbReference type="RefSeq" id="WP_154554419.1">
    <property type="nucleotide sequence ID" value="NZ_JBJESO010000008.1"/>
</dbReference>
<dbReference type="EMBL" id="VUNA01000009">
    <property type="protein sequence ID" value="MST70856.1"/>
    <property type="molecule type" value="Genomic_DNA"/>
</dbReference>
<dbReference type="Proteomes" id="UP000469424">
    <property type="component" value="Unassembled WGS sequence"/>
</dbReference>
<keyword evidence="1" id="KW-0732">Signal</keyword>
<protein>
    <submittedName>
        <fullName evidence="2">DUF4878 domain-containing protein</fullName>
    </submittedName>
</protein>
<keyword evidence="3" id="KW-1185">Reference proteome</keyword>
<comment type="caution">
    <text evidence="2">The sequence shown here is derived from an EMBL/GenBank/DDBJ whole genome shotgun (WGS) entry which is preliminary data.</text>
</comment>
<evidence type="ECO:0000256" key="1">
    <source>
        <dbReference type="SAM" id="SignalP"/>
    </source>
</evidence>
<evidence type="ECO:0000313" key="3">
    <source>
        <dbReference type="Proteomes" id="UP000469424"/>
    </source>
</evidence>
<feature type="signal peptide" evidence="1">
    <location>
        <begin position="1"/>
        <end position="25"/>
    </location>
</feature>
<gene>
    <name evidence="2" type="ORF">FYJ65_05830</name>
</gene>
<organism evidence="2 3">
    <name type="scientific">Mogibacterium kristiansenii</name>
    <dbReference type="NCBI Taxonomy" id="2606708"/>
    <lineage>
        <taxon>Bacteria</taxon>
        <taxon>Bacillati</taxon>
        <taxon>Bacillota</taxon>
        <taxon>Clostridia</taxon>
        <taxon>Peptostreptococcales</taxon>
        <taxon>Anaerovoracaceae</taxon>
        <taxon>Mogibacterium</taxon>
    </lineage>
</organism>
<name>A0A6N7XLN0_9FIRM</name>
<accession>A0A6N7XLN0</accession>
<sequence>MKKRLISVILLSTLVLLCACGSSSSKPEVTPSKTVDQFLKGIQDEDQDAIKKVYEESTFDLGAEAWDDDDDEEGMDTAMNKVLTDDFYPRLIDFEYKIGEEEINGDEATVKVDITTYKMGDAFVAGFKDFFAGAMDLYNSNASDEQVSKVMSEKLHRQISALKKKEYKKTATFHLTKEKGVWVVEDMDDDKNEAALNILSGGMLDAENSIDRMTDD</sequence>
<reference evidence="2 3" key="1">
    <citation type="submission" date="2019-08" db="EMBL/GenBank/DDBJ databases">
        <title>In-depth cultivation of the pig gut microbiome towards novel bacterial diversity and tailored functional studies.</title>
        <authorList>
            <person name="Wylensek D."/>
            <person name="Hitch T.C.A."/>
            <person name="Clavel T."/>
        </authorList>
    </citation>
    <scope>NUCLEOTIDE SEQUENCE [LARGE SCALE GENOMIC DNA]</scope>
    <source>
        <strain evidence="2 3">WCA-MUC-591-APC-4B</strain>
    </source>
</reference>
<feature type="chain" id="PRO_5026698464" evidence="1">
    <location>
        <begin position="26"/>
        <end position="216"/>
    </location>
</feature>